<dbReference type="Pfam" id="PF20519">
    <property type="entry name" value="Polycystin_dom"/>
    <property type="match status" value="1"/>
</dbReference>
<dbReference type="GO" id="GO:0007155">
    <property type="term" value="P:cell adhesion"/>
    <property type="evidence" value="ECO:0007669"/>
    <property type="project" value="UniProtKB-KW"/>
</dbReference>
<dbReference type="PANTHER" id="PTHR10877">
    <property type="entry name" value="POLYCYSTIN FAMILY MEMBER"/>
    <property type="match status" value="1"/>
</dbReference>
<dbReference type="GO" id="GO:0005886">
    <property type="term" value="C:plasma membrane"/>
    <property type="evidence" value="ECO:0007669"/>
    <property type="project" value="UniProtKB-SubCell"/>
</dbReference>
<dbReference type="InterPro" id="IPR038765">
    <property type="entry name" value="Papain-like_cys_pep_sf"/>
</dbReference>
<feature type="transmembrane region" description="Helical" evidence="22">
    <location>
        <begin position="2110"/>
        <end position="2130"/>
    </location>
</feature>
<evidence type="ECO:0000259" key="26">
    <source>
        <dbReference type="PROSITE" id="PS50853"/>
    </source>
</evidence>
<dbReference type="EMBL" id="OV696694">
    <property type="protein sequence ID" value="CAH1272976.1"/>
    <property type="molecule type" value="Genomic_DNA"/>
</dbReference>
<dbReference type="InterPro" id="IPR057244">
    <property type="entry name" value="GAIN_B"/>
</dbReference>
<feature type="region of interest" description="Disordered" evidence="21">
    <location>
        <begin position="1174"/>
        <end position="1203"/>
    </location>
</feature>
<keyword evidence="16 20" id="KW-1015">Disulfide bond</keyword>
<proteinExistence type="inferred from homology"/>
<dbReference type="InterPro" id="IPR001881">
    <property type="entry name" value="EGF-like_Ca-bd_dom"/>
</dbReference>
<evidence type="ECO:0000256" key="5">
    <source>
        <dbReference type="ARBA" id="ARBA00022475"/>
    </source>
</evidence>
<feature type="domain" description="EGF-like" evidence="23">
    <location>
        <begin position="684"/>
        <end position="720"/>
    </location>
</feature>
<keyword evidence="7 19" id="KW-0245">EGF-like domain</keyword>
<dbReference type="PANTHER" id="PTHR10877:SF194">
    <property type="entry name" value="LOCATION OF VULVA DEFECTIVE 1"/>
    <property type="match status" value="1"/>
</dbReference>
<keyword evidence="6" id="KW-0964">Secreted</keyword>
<feature type="region of interest" description="Disordered" evidence="21">
    <location>
        <begin position="1082"/>
        <end position="1133"/>
    </location>
</feature>
<dbReference type="CDD" id="cd00063">
    <property type="entry name" value="FN3"/>
    <property type="match status" value="3"/>
</dbReference>
<dbReference type="Pfam" id="PF00041">
    <property type="entry name" value="fn3"/>
    <property type="match status" value="3"/>
</dbReference>
<dbReference type="Gene3D" id="2.60.60.20">
    <property type="entry name" value="PLAT/LH2 domain"/>
    <property type="match status" value="1"/>
</dbReference>
<feature type="transmembrane region" description="Helical" evidence="22">
    <location>
        <begin position="1917"/>
        <end position="1944"/>
    </location>
</feature>
<dbReference type="InterPro" id="IPR051223">
    <property type="entry name" value="Polycystin"/>
</dbReference>
<feature type="domain" description="Fibronectin type-III" evidence="26">
    <location>
        <begin position="733"/>
        <end position="820"/>
    </location>
</feature>
<dbReference type="InterPro" id="IPR036116">
    <property type="entry name" value="FN3_sf"/>
</dbReference>
<evidence type="ECO:0000256" key="14">
    <source>
        <dbReference type="ARBA" id="ARBA00022989"/>
    </source>
</evidence>
<keyword evidence="12" id="KW-0106">Calcium</keyword>
<feature type="domain" description="Fibronectin type-III" evidence="26">
    <location>
        <begin position="827"/>
        <end position="918"/>
    </location>
</feature>
<evidence type="ECO:0000256" key="1">
    <source>
        <dbReference type="ARBA" id="ARBA00004141"/>
    </source>
</evidence>
<keyword evidence="8 20" id="KW-0768">Sushi</keyword>
<dbReference type="SMART" id="SM00060">
    <property type="entry name" value="FN3"/>
    <property type="match status" value="3"/>
</dbReference>
<dbReference type="InterPro" id="IPR001024">
    <property type="entry name" value="PLAT/LH2_dom"/>
</dbReference>
<evidence type="ECO:0000256" key="20">
    <source>
        <dbReference type="PROSITE-ProRule" id="PRU00302"/>
    </source>
</evidence>
<dbReference type="SUPFAM" id="SSF57196">
    <property type="entry name" value="EGF/Laminin"/>
    <property type="match status" value="3"/>
</dbReference>
<evidence type="ECO:0000259" key="24">
    <source>
        <dbReference type="PROSITE" id="PS50095"/>
    </source>
</evidence>
<feature type="domain" description="GAIN-B" evidence="25">
    <location>
        <begin position="1473"/>
        <end position="1657"/>
    </location>
</feature>
<keyword evidence="17" id="KW-0325">Glycoprotein</keyword>
<comment type="similarity">
    <text evidence="4">Belongs to the polycystin family.</text>
</comment>
<feature type="compositionally biased region" description="Polar residues" evidence="21">
    <location>
        <begin position="1123"/>
        <end position="1133"/>
    </location>
</feature>
<dbReference type="SUPFAM" id="SSF57535">
    <property type="entry name" value="Complement control module/SCR domain"/>
    <property type="match status" value="1"/>
</dbReference>
<feature type="compositionally biased region" description="Low complexity" evidence="21">
    <location>
        <begin position="1083"/>
        <end position="1122"/>
    </location>
</feature>
<dbReference type="InterPro" id="IPR011011">
    <property type="entry name" value="Znf_FYVE_PHD"/>
</dbReference>
<evidence type="ECO:0000256" key="15">
    <source>
        <dbReference type="ARBA" id="ARBA00023136"/>
    </source>
</evidence>
<dbReference type="GO" id="GO:0005576">
    <property type="term" value="C:extracellular region"/>
    <property type="evidence" value="ECO:0007669"/>
    <property type="project" value="UniProtKB-SubCell"/>
</dbReference>
<dbReference type="GO" id="GO:0005262">
    <property type="term" value="F:calcium channel activity"/>
    <property type="evidence" value="ECO:0007669"/>
    <property type="project" value="TreeGrafter"/>
</dbReference>
<evidence type="ECO:0000313" key="29">
    <source>
        <dbReference type="Proteomes" id="UP000838412"/>
    </source>
</evidence>
<dbReference type="Gene3D" id="2.60.220.50">
    <property type="match status" value="1"/>
</dbReference>
<keyword evidence="14 22" id="KW-1133">Transmembrane helix</keyword>
<evidence type="ECO:0000259" key="25">
    <source>
        <dbReference type="PROSITE" id="PS50221"/>
    </source>
</evidence>
<evidence type="ECO:0000256" key="21">
    <source>
        <dbReference type="SAM" id="MobiDB-lite"/>
    </source>
</evidence>
<feature type="compositionally biased region" description="Basic and acidic residues" evidence="21">
    <location>
        <begin position="1316"/>
        <end position="1332"/>
    </location>
</feature>
<feature type="domain" description="Sushi" evidence="27">
    <location>
        <begin position="418"/>
        <end position="477"/>
    </location>
</feature>
<evidence type="ECO:0000256" key="19">
    <source>
        <dbReference type="PROSITE-ProRule" id="PRU00076"/>
    </source>
</evidence>
<evidence type="ECO:0000256" key="17">
    <source>
        <dbReference type="ARBA" id="ARBA00023180"/>
    </source>
</evidence>
<dbReference type="InterPro" id="IPR013783">
    <property type="entry name" value="Ig-like_fold"/>
</dbReference>
<dbReference type="CDD" id="cd00054">
    <property type="entry name" value="EGF_CA"/>
    <property type="match status" value="1"/>
</dbReference>
<dbReference type="SUPFAM" id="SSF49723">
    <property type="entry name" value="Lipase/lipooxygenase domain (PLAT/LH2 domain)"/>
    <property type="match status" value="1"/>
</dbReference>
<keyword evidence="15 22" id="KW-0472">Membrane</keyword>
<evidence type="ECO:0000259" key="27">
    <source>
        <dbReference type="PROSITE" id="PS50923"/>
    </source>
</evidence>
<name>A0A8K0AHT3_BRALA</name>
<feature type="transmembrane region" description="Helical" evidence="22">
    <location>
        <begin position="2407"/>
        <end position="2429"/>
    </location>
</feature>
<dbReference type="SMART" id="SM00179">
    <property type="entry name" value="EGF_CA"/>
    <property type="match status" value="4"/>
</dbReference>
<dbReference type="InterPro" id="IPR046791">
    <property type="entry name" value="Polycystin_dom"/>
</dbReference>
<reference evidence="28" key="1">
    <citation type="submission" date="2022-01" db="EMBL/GenBank/DDBJ databases">
        <authorList>
            <person name="Braso-Vives M."/>
        </authorList>
    </citation>
    <scope>NUCLEOTIDE SEQUENCE</scope>
</reference>
<dbReference type="SMART" id="SM00308">
    <property type="entry name" value="LH2"/>
    <property type="match status" value="1"/>
</dbReference>
<evidence type="ECO:0000256" key="9">
    <source>
        <dbReference type="ARBA" id="ARBA00022692"/>
    </source>
</evidence>
<evidence type="ECO:0000256" key="8">
    <source>
        <dbReference type="ARBA" id="ARBA00022659"/>
    </source>
</evidence>
<dbReference type="Pfam" id="PF14670">
    <property type="entry name" value="FXa_inhibition"/>
    <property type="match status" value="1"/>
</dbReference>
<keyword evidence="10" id="KW-0732">Signal</keyword>
<dbReference type="SUPFAM" id="SSF54001">
    <property type="entry name" value="Cysteine proteinases"/>
    <property type="match status" value="1"/>
</dbReference>
<dbReference type="Pfam" id="PF08016">
    <property type="entry name" value="PKD_channel"/>
    <property type="match status" value="1"/>
</dbReference>
<dbReference type="InterPro" id="IPR036392">
    <property type="entry name" value="PLAT/LH2_dom_sf"/>
</dbReference>
<sequence length="3008" mass="331498">MEVLCLRRATPRATPANHAFEVLRTANQQYRGVDLFAINARLPADGLSNTSDWCRDYQNLCAEYGLRPTGCGEDWAVQGGTYSQSYYIRCVTEYNSDPYINNVLGCGYNITWNVAGVANLAFSAGATAGRSFGFRSCDARWCQHGIRESHWSLFNTEAAFGSDGSGDRIVYTVCAGSADNSGCAQIRNKLPGGGYNCSCRPGFALMEDGHGCEENGCARENGGCAQNCTTLPGGRYNCSCTVGFVLMGDRHGCTPGNHAFEVLRTANQQYRDVDFFVINARLPADGLSNTSDWCRDYQNLCAEYGLRPTGCGEDHAVQGGSNSHPFHIRCVTEYNSDPYINNVLGCSQLDRVAEVANLAFSAGATWDRSFGFRNCHANQCQRWIRQNDWSLMATTAAFAWDGSGDRIVYTVCAGSAATQCPTLTPPDNGALSPIKANYSYNDEANFTCNQGYELEGASRVRCQADRTWSDPVPRCTGIHAFEVLRTANQQYNGINFLAIKARLPADGVSNNSDWCRDYQNLCAEFGLRPTGCGEDGAVQGGSNSDPDSRSIRCVTEYNSDPYINNVLGCGYHIAWNVAGVANLAFLAGDYTHLRSFGFRHCHTRNCQRGIRDCQYSLYTTEAAFGSDGSGDRIVYTVCAGSAGNNECATGNGGCAHACIHTQTGHTCICRQGFLLMNDSHSCEDVDACLTNPCDTQATCTDNPPPALDANCTCNTGYTGDGLGTGTGCAAVEPPMNLNVTDITHEGFKVTWAPSPDPDLQGYRVVVSELDMTTSVNQSTDQTWLQVAGLTSETDYIIGVTVLVLSDGRWSQSNATTTEATTISGMSSSTDLEFVNVTETTSTLRVTWVPPDGVVTGYRIMYGQEEATEQLSPSPGPGERSALLEGLQPDTMYKVEIITIGVGQESLPLIGQNATEPDECAAVNGRCDHICSNIPGGYRCQCRQGFVLMADAHGCGVCGRCQGGDVNCDPMSGVCSAGCQDGWKTQLCDKAVDPPMDLAVTDITDEGFKVTWSPSPDLDLEGYRVVVSKLDMMTVVNKTSDEASFLVVGLSPETDYIIRVTALFSSGGWRSQSEATMIVASTGATPTTTPAPAATTTTPAPAATTTTPAPAATTTMPAPAVTTKQTSQMTTLLSTKPATSTVREAVGDEGSFDDAAATTEQTSGMTTVLSIRPSTPTVQLGESKLTSSRPPVGNRATPDQALGNGLDSIYAESVSPNPQDVLQILAQNADVSGDAALLEQPTSAAEEKAQDMAMSVLKSITSKLDQLDMSDPSTVESVGGSLVDSVGSLLEEPERDAEEVDGKPAPDLEEEDWSLSPKERLEKAEEKERENQAKRRRLVQESRQVLDGLYNAIIGAMRLGAPPVTIERGGIVLRAQKIRGDQFGGQVVQTEGGSFHVPSKAALFGDYTPHNIAIKLTQFQQNPFTWGRGEHQARSSVMELSLQQNNIPVAFNNLTEDFYITIPGGSGNKPATTTITFPAPGNTSSSYHLLNLTNTAEGFLVTITPLNRSVVYGISGRYGGPPDDQNYNVSMETYVLPEECVLMKTLSGDEDTEKREVTMFVSGEDGPVDYYIKVQIRGPVTECDFEKKDDVKESHADDFYAYQIQWARLSCVYWSETQEDWSTDGCTISKQSTISSTICHCNHLTAFGSDFATPPNTFDFMDFDFSDFVDNGAIVAAIIAAFCLYFSTTAVVTIAEGRGKRMLHHAVKLDNLQNGYLYRLLIWTGSAKHAGTESTVSFKLFGAAANSDVRVVDITEKVFTQNSQVTLTFSTAEQLGNVELLQLMHDNSGEGSRASWNVDRAAVQDLTTGKLFYFFCGEWVAADRGDGQVVKTFPVATEQDLRSFGFLFPASLRSNLAEEHLFLSVAIMPEDSAFTRSERLGCCLSLLLMSMVSSAMWLREEIGTQVVQAVSLGPFSFTLNGVFTGVMTSITCLPVIMAIVLLFQYSRPSNKGDRRVRDVETGGPAKAPAPQESAKRLPHWCKYVAWVLVVLSAVGSAVFTALYSLKWGKDKSERWLSAYFITFLVDMFVLQPAKILLLTILTSSIRKPQAVQKIFEEKWGPVSIDARTVSSQKARFSSDTFRMRRKMERLSMTSLANIKQARMRQRRDRRVVNTFWDIMWFCCCLLLVIVISNEHHNTTEGFYQTQSMTNTFVQSMDEVNDPLTFWSWLYETALGNFYPETSYKGDKPRWQDKSFTADMQSVLVYPPSLIQGRVQTGLCTVPVTMQHLFDECSSAYDEHTKETGAFEKGWKRVRNTSAMESEAPGWIHLPSAYPSLPIYGVTTQYWGDGFGLHLGKSADEMRSVLAELKAHHWIDKRTRVIFLEAVLYNGNLDLFTSVTMVFEFSETAGVFSHHHVHTFRLHQRPGTIGYIYVLLEIIYVIILLYTLWTEGKAARAAGLAYLMEPWNIVEIFNFILAFTVIVLYGFKIMYSSKALMAIKEGKDLVHHFRSAVNISLVYGWFLAFLTFVNMMKLLRLVRFNPFLSKLMSVFRGMAGEFCSFIFYFFFWLSAFGVYAYLMFGLSVTEYSTISKSFSTLFQMSLGNFYYYQLKEAAPILGPIYFFAFISLIFLVLMNIAMAIIDSALPDVRNHDMPEEDQYFIQGLWERFTAFFGFLKVPVTDDDSMAILHDSLIGVEIKVEKLWLKRESLFNLKMKDADLPTEPEFVPTVKDLPALPELYVHHRVIKVRPASSNNCTDNGSQATRSENKVPVVVASRSLSKLEDTPENHQTNQVEKIKSILSKQEKSDKESTSKVSFALNVLVRHTEEHKVEWPSVKLSTRKEVALTYLQMLTDDHIQAAQMLLRRQYPALQGLEGPAVGLCDDGFVKMTGKGLQIHHNNHQHWVLSSYTDGKVCLYDSLSVPMTPSLQIQLYQSYAAFADQTRNTLTVFLPNVQRQKNVSDCGLFAIAWAVDIAEGQDVSRVVYDNRKMRSHLKTCFKQGNLTPFPLLSSNRKNEGQTKKHQIKLVCHCEQGERLGRMETCKACGRMLHVNCLPFSPPCDGTWVCGDCAV</sequence>
<feature type="domain" description="Fibronectin type-III" evidence="26">
    <location>
        <begin position="993"/>
        <end position="1084"/>
    </location>
</feature>
<keyword evidence="11" id="KW-0677">Repeat</keyword>
<feature type="compositionally biased region" description="Polar residues" evidence="21">
    <location>
        <begin position="1174"/>
        <end position="1188"/>
    </location>
</feature>
<comment type="subcellular location">
    <subcellularLocation>
        <location evidence="2">Cell membrane</location>
    </subcellularLocation>
    <subcellularLocation>
        <location evidence="1">Membrane</location>
        <topology evidence="1">Multi-pass membrane protein</topology>
    </subcellularLocation>
    <subcellularLocation>
        <location evidence="3">Secreted</location>
    </subcellularLocation>
</comment>
<feature type="transmembrane region" description="Helical" evidence="22">
    <location>
        <begin position="2558"/>
        <end position="2579"/>
    </location>
</feature>
<accession>A0A8K0AHT3</accession>
<feature type="domain" description="PLAT" evidence="24">
    <location>
        <begin position="1715"/>
        <end position="1833"/>
    </location>
</feature>
<dbReference type="FunFam" id="2.10.70.10:FF:000064">
    <property type="entry name" value="Fibulin 7"/>
    <property type="match status" value="1"/>
</dbReference>
<dbReference type="PROSITE" id="PS50095">
    <property type="entry name" value="PLAT"/>
    <property type="match status" value="1"/>
</dbReference>
<evidence type="ECO:0000256" key="2">
    <source>
        <dbReference type="ARBA" id="ARBA00004236"/>
    </source>
</evidence>
<dbReference type="CDD" id="cd00033">
    <property type="entry name" value="CCP"/>
    <property type="match status" value="1"/>
</dbReference>
<feature type="disulfide bond" evidence="18">
    <location>
        <begin position="2218"/>
        <end position="2231"/>
    </location>
</feature>
<feature type="region of interest" description="Disordered" evidence="21">
    <location>
        <begin position="1948"/>
        <end position="1970"/>
    </location>
</feature>
<feature type="transmembrane region" description="Helical" evidence="22">
    <location>
        <begin position="2368"/>
        <end position="2387"/>
    </location>
</feature>
<feature type="transmembrane region" description="Helical" evidence="22">
    <location>
        <begin position="2449"/>
        <end position="2470"/>
    </location>
</feature>
<dbReference type="GO" id="GO:0005509">
    <property type="term" value="F:calcium ion binding"/>
    <property type="evidence" value="ECO:0007669"/>
    <property type="project" value="InterPro"/>
</dbReference>
<dbReference type="Gene3D" id="2.10.25.10">
    <property type="entry name" value="Laminin"/>
    <property type="match status" value="5"/>
</dbReference>
<evidence type="ECO:0000256" key="16">
    <source>
        <dbReference type="ARBA" id="ARBA00023157"/>
    </source>
</evidence>
<keyword evidence="29" id="KW-1185">Reference proteome</keyword>
<dbReference type="PRINTS" id="PR01433">
    <property type="entry name" value="POLYCYSTIN2"/>
</dbReference>
<organism evidence="28 29">
    <name type="scientific">Branchiostoma lanceolatum</name>
    <name type="common">Common lancelet</name>
    <name type="synonym">Amphioxus lanceolatum</name>
    <dbReference type="NCBI Taxonomy" id="7740"/>
    <lineage>
        <taxon>Eukaryota</taxon>
        <taxon>Metazoa</taxon>
        <taxon>Chordata</taxon>
        <taxon>Cephalochordata</taxon>
        <taxon>Leptocardii</taxon>
        <taxon>Amphioxiformes</taxon>
        <taxon>Branchiostomatidae</taxon>
        <taxon>Branchiostoma</taxon>
    </lineage>
</organism>
<evidence type="ECO:0000256" key="3">
    <source>
        <dbReference type="ARBA" id="ARBA00004613"/>
    </source>
</evidence>
<dbReference type="OrthoDB" id="10014110at2759"/>
<dbReference type="Pfam" id="PF00084">
    <property type="entry name" value="Sushi"/>
    <property type="match status" value="1"/>
</dbReference>
<evidence type="ECO:0000256" key="7">
    <source>
        <dbReference type="ARBA" id="ARBA00022536"/>
    </source>
</evidence>
<evidence type="ECO:0000256" key="4">
    <source>
        <dbReference type="ARBA" id="ARBA00007200"/>
    </source>
</evidence>
<dbReference type="PROSITE" id="PS00010">
    <property type="entry name" value="ASX_HYDROXYL"/>
    <property type="match status" value="1"/>
</dbReference>
<feature type="transmembrane region" description="Helical" evidence="22">
    <location>
        <begin position="2016"/>
        <end position="2040"/>
    </location>
</feature>
<evidence type="ECO:0000256" key="10">
    <source>
        <dbReference type="ARBA" id="ARBA00022729"/>
    </source>
</evidence>
<keyword evidence="5" id="KW-1003">Cell membrane</keyword>
<evidence type="ECO:0000256" key="22">
    <source>
        <dbReference type="SAM" id="Phobius"/>
    </source>
</evidence>
<keyword evidence="9 22" id="KW-0812">Transmembrane</keyword>
<dbReference type="PROSITE" id="PS01186">
    <property type="entry name" value="EGF_2"/>
    <property type="match status" value="1"/>
</dbReference>
<dbReference type="InterPro" id="IPR000203">
    <property type="entry name" value="GPS"/>
</dbReference>
<evidence type="ECO:0000259" key="23">
    <source>
        <dbReference type="PROSITE" id="PS50026"/>
    </source>
</evidence>
<dbReference type="PROSITE" id="PS50923">
    <property type="entry name" value="SUSHI"/>
    <property type="match status" value="1"/>
</dbReference>
<dbReference type="PROSITE" id="PS50853">
    <property type="entry name" value="FN3"/>
    <property type="match status" value="3"/>
</dbReference>
<dbReference type="PROSITE" id="PS50026">
    <property type="entry name" value="EGF_3"/>
    <property type="match status" value="1"/>
</dbReference>
<dbReference type="InterPro" id="IPR003961">
    <property type="entry name" value="FN3_dom"/>
</dbReference>
<dbReference type="InterPro" id="IPR000742">
    <property type="entry name" value="EGF"/>
</dbReference>
<evidence type="ECO:0000256" key="13">
    <source>
        <dbReference type="ARBA" id="ARBA00022889"/>
    </source>
</evidence>
<dbReference type="SUPFAM" id="SSF49265">
    <property type="entry name" value="Fibronectin type III"/>
    <property type="match status" value="2"/>
</dbReference>
<dbReference type="GO" id="GO:0050982">
    <property type="term" value="P:detection of mechanical stimulus"/>
    <property type="evidence" value="ECO:0007669"/>
    <property type="project" value="TreeGrafter"/>
</dbReference>
<dbReference type="Gene3D" id="2.10.70.10">
    <property type="entry name" value="Complement Module, domain 1"/>
    <property type="match status" value="1"/>
</dbReference>
<feature type="transmembrane region" description="Helical" evidence="22">
    <location>
        <begin position="2491"/>
        <end position="2516"/>
    </location>
</feature>
<feature type="disulfide bond" evidence="20">
    <location>
        <begin position="448"/>
        <end position="475"/>
    </location>
</feature>
<feature type="transmembrane region" description="Helical" evidence="22">
    <location>
        <begin position="2528"/>
        <end position="2546"/>
    </location>
</feature>
<evidence type="ECO:0000256" key="11">
    <source>
        <dbReference type="ARBA" id="ARBA00022737"/>
    </source>
</evidence>
<dbReference type="SMART" id="SM00303">
    <property type="entry name" value="GPS"/>
    <property type="match status" value="1"/>
</dbReference>
<dbReference type="PROSITE" id="PS50221">
    <property type="entry name" value="GAIN_B"/>
    <property type="match status" value="1"/>
</dbReference>
<evidence type="ECO:0000256" key="12">
    <source>
        <dbReference type="ARBA" id="ARBA00022837"/>
    </source>
</evidence>
<dbReference type="FunFam" id="2.60.40.10:FF:003125">
    <property type="match status" value="1"/>
</dbReference>
<dbReference type="SMART" id="SM00032">
    <property type="entry name" value="CCP"/>
    <property type="match status" value="1"/>
</dbReference>
<comment type="caution">
    <text evidence="19">Lacks conserved residue(s) required for the propagation of feature annotation.</text>
</comment>
<dbReference type="InterPro" id="IPR035976">
    <property type="entry name" value="Sushi/SCR/CCP_sf"/>
</dbReference>
<evidence type="ECO:0000256" key="18">
    <source>
        <dbReference type="PIRSR" id="PIRSR603915-2"/>
    </source>
</evidence>
<dbReference type="InterPro" id="IPR013122">
    <property type="entry name" value="PKD1_2_channel"/>
</dbReference>
<dbReference type="InterPro" id="IPR003915">
    <property type="entry name" value="PKD_2"/>
</dbReference>
<dbReference type="Pfam" id="PF01477">
    <property type="entry name" value="PLAT"/>
    <property type="match status" value="1"/>
</dbReference>
<keyword evidence="13" id="KW-0130">Cell adhesion</keyword>
<dbReference type="Proteomes" id="UP000838412">
    <property type="component" value="Chromosome 9"/>
</dbReference>
<feature type="transmembrane region" description="Helical" evidence="22">
    <location>
        <begin position="1982"/>
        <end position="2004"/>
    </location>
</feature>
<dbReference type="FunFam" id="2.10.25.10:FF:000931">
    <property type="entry name" value="Uncharacterized protein"/>
    <property type="match status" value="1"/>
</dbReference>
<dbReference type="FunFam" id="2.60.40.10:FF:002825">
    <property type="match status" value="1"/>
</dbReference>
<evidence type="ECO:0000256" key="6">
    <source>
        <dbReference type="ARBA" id="ARBA00022525"/>
    </source>
</evidence>
<feature type="transmembrane region" description="Helical" evidence="22">
    <location>
        <begin position="1672"/>
        <end position="1694"/>
    </location>
</feature>
<dbReference type="InterPro" id="IPR000152">
    <property type="entry name" value="EGF-type_Asp/Asn_hydroxyl_site"/>
</dbReference>
<dbReference type="Gene3D" id="3.40.395.10">
    <property type="entry name" value="Adenoviral Proteinase, Chain A"/>
    <property type="match status" value="1"/>
</dbReference>
<dbReference type="InterPro" id="IPR046338">
    <property type="entry name" value="GAIN_dom_sf"/>
</dbReference>
<dbReference type="Pfam" id="PF01825">
    <property type="entry name" value="GPS"/>
    <property type="match status" value="1"/>
</dbReference>
<dbReference type="InterPro" id="IPR000436">
    <property type="entry name" value="Sushi_SCR_CCP_dom"/>
</dbReference>
<gene>
    <name evidence="28" type="primary">PKD1L3</name>
    <name evidence="28" type="ORF">BLAG_LOCUS24464</name>
</gene>
<dbReference type="Gene3D" id="2.60.40.10">
    <property type="entry name" value="Immunoglobulins"/>
    <property type="match status" value="3"/>
</dbReference>
<feature type="region of interest" description="Disordered" evidence="21">
    <location>
        <begin position="1288"/>
        <end position="1335"/>
    </location>
</feature>
<dbReference type="FunFam" id="2.60.220.50:FF:000035">
    <property type="entry name" value="Uncharacterized protein"/>
    <property type="match status" value="1"/>
</dbReference>
<protein>
    <submittedName>
        <fullName evidence="28">PKD1L3 protein</fullName>
    </submittedName>
</protein>
<feature type="transmembrane region" description="Helical" evidence="22">
    <location>
        <begin position="1879"/>
        <end position="1897"/>
    </location>
</feature>
<dbReference type="SUPFAM" id="SSF57903">
    <property type="entry name" value="FYVE/PHD zinc finger"/>
    <property type="match status" value="1"/>
</dbReference>
<evidence type="ECO:0000313" key="28">
    <source>
        <dbReference type="EMBL" id="CAH1272976.1"/>
    </source>
</evidence>
<dbReference type="SMART" id="SM00181">
    <property type="entry name" value="EGF"/>
    <property type="match status" value="5"/>
</dbReference>
<feature type="compositionally biased region" description="Basic and acidic residues" evidence="21">
    <location>
        <begin position="1949"/>
        <end position="1959"/>
    </location>
</feature>